<dbReference type="STRING" id="40998.A0A2P7Z2T7"/>
<feature type="domain" description="GH16" evidence="8">
    <location>
        <begin position="17"/>
        <end position="280"/>
    </location>
</feature>
<feature type="signal peptide" evidence="7">
    <location>
        <begin position="1"/>
        <end position="20"/>
    </location>
</feature>
<sequence length="573" mass="61170">MACIFSLLPLLTFLVSSTSAGWVLKDDYNPSNFFSKFSFWTSEDPTHGFVQYVDQDTATKNGLIKQRNGGIYMGVDYTNNAPQGRQSVRLTSYAKYNTGTLMLLDLKHMPVGCGTWPAYWTVGPNWPAGGEIDIIEGVHNQAHNAMTLHTSNGCSINPNNVMTGSIVTNNCYVNAPGQWDNAGCGTTTPQTNTYGRGLNKIQGGVYAMAWQKENIRVWFFPRGAIPADITSGSPKPAGWGRPLALFSGSCNIPQFFKDNQIVFDTTFCGDWAGNVWADSGCKSDKYPTCESYVQNNPAAFKNAFWQINSLKVYTSTNPVSKAPSQVLSSSSSSSSAYVPATSATNNNNNDNNSQENNDNNSQNNNDNLNSNPQTNNNINPQPQQSTTASNDDDAIAPNVVGSLLVVPTAPSLLRGKNVVSNNVPAPTSVAITASNPGQSSGDQKGGQASGKAQGGASAGTPGGAGVSGATTSSSSAMNVVVGDGGKLMLGPSKRDAGAEAVDMDMEKQVPVTAPVTRPMFVTAREEPVGEHAEEEVNEEVLEVLAREKRRKGRHGHLKRHVRPVELRGGVFVR</sequence>
<keyword evidence="4" id="KW-0378">Hydrolase</keyword>
<evidence type="ECO:0000256" key="5">
    <source>
        <dbReference type="ARBA" id="ARBA00023295"/>
    </source>
</evidence>
<dbReference type="EMBL" id="NHZQ01000335">
    <property type="protein sequence ID" value="PSK42536.1"/>
    <property type="molecule type" value="Genomic_DNA"/>
</dbReference>
<reference evidence="9 10" key="1">
    <citation type="submission" date="2017-05" db="EMBL/GenBank/DDBJ databases">
        <title>Draft genome sequence of Elsinoe australis.</title>
        <authorList>
            <person name="Cheng Q."/>
        </authorList>
    </citation>
    <scope>NUCLEOTIDE SEQUENCE [LARGE SCALE GENOMIC DNA]</scope>
    <source>
        <strain evidence="9 10">NL1</strain>
    </source>
</reference>
<evidence type="ECO:0000256" key="6">
    <source>
        <dbReference type="SAM" id="MobiDB-lite"/>
    </source>
</evidence>
<proteinExistence type="inferred from homology"/>
<feature type="region of interest" description="Disordered" evidence="6">
    <location>
        <begin position="321"/>
        <end position="394"/>
    </location>
</feature>
<feature type="chain" id="PRO_5015132733" description="endo-1,3(4)-beta-glucanase" evidence="7">
    <location>
        <begin position="21"/>
        <end position="573"/>
    </location>
</feature>
<dbReference type="Proteomes" id="UP000243723">
    <property type="component" value="Unassembled WGS sequence"/>
</dbReference>
<evidence type="ECO:0000256" key="1">
    <source>
        <dbReference type="ARBA" id="ARBA00000124"/>
    </source>
</evidence>
<evidence type="ECO:0000256" key="4">
    <source>
        <dbReference type="ARBA" id="ARBA00022801"/>
    </source>
</evidence>
<dbReference type="EC" id="3.2.1.6" evidence="3"/>
<dbReference type="InterPro" id="IPR050546">
    <property type="entry name" value="Glycosyl_Hydrlase_16"/>
</dbReference>
<keyword evidence="5" id="KW-0326">Glycosidase</keyword>
<dbReference type="OrthoDB" id="192832at2759"/>
<dbReference type="SUPFAM" id="SSF49899">
    <property type="entry name" value="Concanavalin A-like lectins/glucanases"/>
    <property type="match status" value="1"/>
</dbReference>
<comment type="catalytic activity">
    <reaction evidence="1">
        <text>Endohydrolysis of (1-&gt;3)- or (1-&gt;4)-linkages in beta-D-glucans when the glucose residue whose reducing group is involved in the linkage to be hydrolyzed is itself substituted at C-3.</text>
        <dbReference type="EC" id="3.2.1.6"/>
    </reaction>
</comment>
<feature type="region of interest" description="Disordered" evidence="6">
    <location>
        <begin position="428"/>
        <end position="473"/>
    </location>
</feature>
<evidence type="ECO:0000259" key="8">
    <source>
        <dbReference type="PROSITE" id="PS51762"/>
    </source>
</evidence>
<feature type="compositionally biased region" description="Gly residues" evidence="6">
    <location>
        <begin position="443"/>
        <end position="466"/>
    </location>
</feature>
<evidence type="ECO:0000313" key="10">
    <source>
        <dbReference type="Proteomes" id="UP000243723"/>
    </source>
</evidence>
<dbReference type="PANTHER" id="PTHR10963:SF24">
    <property type="entry name" value="GLYCOSIDASE C21B10.07-RELATED"/>
    <property type="match status" value="1"/>
</dbReference>
<evidence type="ECO:0000313" key="9">
    <source>
        <dbReference type="EMBL" id="PSK42536.1"/>
    </source>
</evidence>
<dbReference type="GO" id="GO:0052861">
    <property type="term" value="F:endo-1,3(4)-beta-glucanase activity"/>
    <property type="evidence" value="ECO:0007669"/>
    <property type="project" value="UniProtKB-EC"/>
</dbReference>
<organism evidence="9 10">
    <name type="scientific">Elsinoe australis</name>
    <dbReference type="NCBI Taxonomy" id="40998"/>
    <lineage>
        <taxon>Eukaryota</taxon>
        <taxon>Fungi</taxon>
        <taxon>Dikarya</taxon>
        <taxon>Ascomycota</taxon>
        <taxon>Pezizomycotina</taxon>
        <taxon>Dothideomycetes</taxon>
        <taxon>Dothideomycetidae</taxon>
        <taxon>Myriangiales</taxon>
        <taxon>Elsinoaceae</taxon>
        <taxon>Elsinoe</taxon>
    </lineage>
</organism>
<dbReference type="Gene3D" id="2.60.120.200">
    <property type="match status" value="1"/>
</dbReference>
<comment type="similarity">
    <text evidence="2">Belongs to the glycosyl hydrolase 16 family.</text>
</comment>
<dbReference type="AlphaFoldDB" id="A0A2P7Z2T7"/>
<name>A0A2P7Z2T7_9PEZI</name>
<dbReference type="Pfam" id="PF26113">
    <property type="entry name" value="GH16_XgeA"/>
    <property type="match status" value="1"/>
</dbReference>
<feature type="compositionally biased region" description="Low complexity" evidence="6">
    <location>
        <begin position="345"/>
        <end position="384"/>
    </location>
</feature>
<dbReference type="FunFam" id="2.60.120.200:FF:000114">
    <property type="entry name" value="Probable endo-1,3(4)-beta-glucanase NFIA_089530"/>
    <property type="match status" value="1"/>
</dbReference>
<gene>
    <name evidence="9" type="ORF">B9Z65_4450</name>
</gene>
<evidence type="ECO:0000256" key="3">
    <source>
        <dbReference type="ARBA" id="ARBA00012599"/>
    </source>
</evidence>
<dbReference type="GO" id="GO:0009251">
    <property type="term" value="P:glucan catabolic process"/>
    <property type="evidence" value="ECO:0007669"/>
    <property type="project" value="TreeGrafter"/>
</dbReference>
<dbReference type="PROSITE" id="PS51762">
    <property type="entry name" value="GH16_2"/>
    <property type="match status" value="1"/>
</dbReference>
<dbReference type="PANTHER" id="PTHR10963">
    <property type="entry name" value="GLYCOSYL HYDROLASE-RELATED"/>
    <property type="match status" value="1"/>
</dbReference>
<protein>
    <recommendedName>
        <fullName evidence="3">endo-1,3(4)-beta-glucanase</fullName>
        <ecNumber evidence="3">3.2.1.6</ecNumber>
    </recommendedName>
</protein>
<dbReference type="InterPro" id="IPR013320">
    <property type="entry name" value="ConA-like_dom_sf"/>
</dbReference>
<comment type="caution">
    <text evidence="9">The sequence shown here is derived from an EMBL/GenBank/DDBJ whole genome shotgun (WGS) entry which is preliminary data.</text>
</comment>
<evidence type="ECO:0000256" key="2">
    <source>
        <dbReference type="ARBA" id="ARBA00006865"/>
    </source>
</evidence>
<evidence type="ECO:0000256" key="7">
    <source>
        <dbReference type="SAM" id="SignalP"/>
    </source>
</evidence>
<dbReference type="InterPro" id="IPR000757">
    <property type="entry name" value="Beta-glucanase-like"/>
</dbReference>
<keyword evidence="10" id="KW-1185">Reference proteome</keyword>
<keyword evidence="7" id="KW-0732">Signal</keyword>
<accession>A0A2P7Z2T7</accession>
<dbReference type="CDD" id="cd02181">
    <property type="entry name" value="GH16_fungal_Lam16A_glucanase"/>
    <property type="match status" value="1"/>
</dbReference>